<sequence length="543" mass="62182">MPSRRKPYENTYLESGKSLHDYALELKLKNQNLANNDDGVCRVRETGGHLLCSGCRKLVRIECLSETGTSREVLCQKCAKKIAKPRKKIASGSFACVLCRAYDFIEGRLFHDRTSIICDQCEKEYHIGCLNKREETKLEEVPDVDVNWFCTLVCQEIYYQLNLLMKCGPEKVPDYLLDFFKKKLKEGDADDIKILDVKFVLIRGKNVMEAFESNRLNNSSPLLIEEQEGTSLQEWNHIDRGTRSDSFVFSGVYTAMLTVKSEVVTAGMFRVFGEATAELSIVATSEPYKQKGYFNVLFNCIEKLLSYLCIKKIVIPTSVDAESMWKEKFAGRIQENTTIHDGVYGNLLVSKREDPQKEPIEEELLEEPKEEDTFVIVFIDDILIYSKSKEDHEVHLKLVLELLKKEMLFAKFSMCEFWLKEVRFLGHVVNNNHIHVDSSKIEAMKNWKVPKTPSKILAGYYRCFIANFSKIAKPLTSMTQKDQKYEWGVEQEEAFQTLKDNLCNAPILSLPDGSEDFVIYCDASNQGLGCVLMQRGKVIAYAS</sequence>
<dbReference type="InterPro" id="IPR000477">
    <property type="entry name" value="RT_dom"/>
</dbReference>
<gene>
    <name evidence="5" type="ORF">Tci_058309</name>
</gene>
<dbReference type="SUPFAM" id="SSF56672">
    <property type="entry name" value="DNA/RNA polymerases"/>
    <property type="match status" value="1"/>
</dbReference>
<dbReference type="InterPro" id="IPR001965">
    <property type="entry name" value="Znf_PHD"/>
</dbReference>
<evidence type="ECO:0000256" key="3">
    <source>
        <dbReference type="ARBA" id="ARBA00022833"/>
    </source>
</evidence>
<protein>
    <submittedName>
        <fullName evidence="5">Putative reverse transcriptase domain-containing protein</fullName>
    </submittedName>
</protein>
<dbReference type="InterPro" id="IPR043128">
    <property type="entry name" value="Rev_trsase/Diguanyl_cyclase"/>
</dbReference>
<dbReference type="EMBL" id="BKCJ010009299">
    <property type="protein sequence ID" value="GEU86331.1"/>
    <property type="molecule type" value="Genomic_DNA"/>
</dbReference>
<dbReference type="InterPro" id="IPR043502">
    <property type="entry name" value="DNA/RNA_pol_sf"/>
</dbReference>
<dbReference type="InterPro" id="IPR041577">
    <property type="entry name" value="RT_RNaseH_2"/>
</dbReference>
<dbReference type="GO" id="GO:0042393">
    <property type="term" value="F:histone binding"/>
    <property type="evidence" value="ECO:0007669"/>
    <property type="project" value="TreeGrafter"/>
</dbReference>
<evidence type="ECO:0000259" key="4">
    <source>
        <dbReference type="SMART" id="SM00249"/>
    </source>
</evidence>
<keyword evidence="5" id="KW-0548">Nucleotidyltransferase</keyword>
<dbReference type="InterPro" id="IPR056511">
    <property type="entry name" value="IDM1_C"/>
</dbReference>
<evidence type="ECO:0000313" key="5">
    <source>
        <dbReference type="EMBL" id="GEU86331.1"/>
    </source>
</evidence>
<dbReference type="GO" id="GO:0003682">
    <property type="term" value="F:chromatin binding"/>
    <property type="evidence" value="ECO:0007669"/>
    <property type="project" value="TreeGrafter"/>
</dbReference>
<dbReference type="GO" id="GO:0045944">
    <property type="term" value="P:positive regulation of transcription by RNA polymerase II"/>
    <property type="evidence" value="ECO:0007669"/>
    <property type="project" value="TreeGrafter"/>
</dbReference>
<dbReference type="Pfam" id="PF17919">
    <property type="entry name" value="RT_RNaseH_2"/>
    <property type="match status" value="1"/>
</dbReference>
<dbReference type="GO" id="GO:0008270">
    <property type="term" value="F:zinc ion binding"/>
    <property type="evidence" value="ECO:0007669"/>
    <property type="project" value="UniProtKB-KW"/>
</dbReference>
<dbReference type="SUPFAM" id="SSF57903">
    <property type="entry name" value="FYVE/PHD zinc finger"/>
    <property type="match status" value="1"/>
</dbReference>
<dbReference type="PANTHER" id="PTHR47025:SF26">
    <property type="entry name" value="ZINC FINGER, RING_FYVE_PHD-TYPE, ACYL-COA N-ACYLTRANSFERASE, JAS TPL-BINDING DOMAIN PROTEIN-RELATED"/>
    <property type="match status" value="1"/>
</dbReference>
<reference evidence="5" key="1">
    <citation type="journal article" date="2019" name="Sci. Rep.">
        <title>Draft genome of Tanacetum cinerariifolium, the natural source of mosquito coil.</title>
        <authorList>
            <person name="Yamashiro T."/>
            <person name="Shiraishi A."/>
            <person name="Satake H."/>
            <person name="Nakayama K."/>
        </authorList>
    </citation>
    <scope>NUCLEOTIDE SEQUENCE</scope>
</reference>
<keyword evidence="2" id="KW-0863">Zinc-finger</keyword>
<organism evidence="5">
    <name type="scientific">Tanacetum cinerariifolium</name>
    <name type="common">Dalmatian daisy</name>
    <name type="synonym">Chrysanthemum cinerariifolium</name>
    <dbReference type="NCBI Taxonomy" id="118510"/>
    <lineage>
        <taxon>Eukaryota</taxon>
        <taxon>Viridiplantae</taxon>
        <taxon>Streptophyta</taxon>
        <taxon>Embryophyta</taxon>
        <taxon>Tracheophyta</taxon>
        <taxon>Spermatophyta</taxon>
        <taxon>Magnoliopsida</taxon>
        <taxon>eudicotyledons</taxon>
        <taxon>Gunneridae</taxon>
        <taxon>Pentapetalae</taxon>
        <taxon>asterids</taxon>
        <taxon>campanulids</taxon>
        <taxon>Asterales</taxon>
        <taxon>Asteraceae</taxon>
        <taxon>Asteroideae</taxon>
        <taxon>Anthemideae</taxon>
        <taxon>Anthemidinae</taxon>
        <taxon>Tanacetum</taxon>
    </lineage>
</organism>
<dbReference type="AlphaFoldDB" id="A0A6L2NJB1"/>
<dbReference type="GO" id="GO:0003964">
    <property type="term" value="F:RNA-directed DNA polymerase activity"/>
    <property type="evidence" value="ECO:0007669"/>
    <property type="project" value="UniProtKB-KW"/>
</dbReference>
<dbReference type="Gene3D" id="3.30.40.10">
    <property type="entry name" value="Zinc/RING finger domain, C3HC4 (zinc finger)"/>
    <property type="match status" value="1"/>
</dbReference>
<keyword evidence="3" id="KW-0862">Zinc</keyword>
<comment type="caution">
    <text evidence="5">The sequence shown here is derived from an EMBL/GenBank/DDBJ whole genome shotgun (WGS) entry which is preliminary data.</text>
</comment>
<dbReference type="InterPro" id="IPR011011">
    <property type="entry name" value="Znf_FYVE_PHD"/>
</dbReference>
<dbReference type="FunFam" id="3.30.70.270:FF:000020">
    <property type="entry name" value="Transposon Tf2-6 polyprotein-like Protein"/>
    <property type="match status" value="1"/>
</dbReference>
<keyword evidence="5" id="KW-0695">RNA-directed DNA polymerase</keyword>
<proteinExistence type="predicted"/>
<name>A0A6L2NJB1_TANCI</name>
<accession>A0A6L2NJB1</accession>
<dbReference type="Gene3D" id="3.30.70.270">
    <property type="match status" value="2"/>
</dbReference>
<dbReference type="Pfam" id="PF23209">
    <property type="entry name" value="IDM1_C"/>
    <property type="match status" value="1"/>
</dbReference>
<dbReference type="InterPro" id="IPR013083">
    <property type="entry name" value="Znf_RING/FYVE/PHD"/>
</dbReference>
<dbReference type="GO" id="GO:0000977">
    <property type="term" value="F:RNA polymerase II transcription regulatory region sequence-specific DNA binding"/>
    <property type="evidence" value="ECO:0007669"/>
    <property type="project" value="TreeGrafter"/>
</dbReference>
<dbReference type="GO" id="GO:0005634">
    <property type="term" value="C:nucleus"/>
    <property type="evidence" value="ECO:0007669"/>
    <property type="project" value="TreeGrafter"/>
</dbReference>
<dbReference type="SMART" id="SM00249">
    <property type="entry name" value="PHD"/>
    <property type="match status" value="1"/>
</dbReference>
<dbReference type="Pfam" id="PF00078">
    <property type="entry name" value="RVT_1"/>
    <property type="match status" value="1"/>
</dbReference>
<keyword evidence="1" id="KW-0479">Metal-binding</keyword>
<keyword evidence="5" id="KW-0808">Transferase</keyword>
<evidence type="ECO:0000256" key="1">
    <source>
        <dbReference type="ARBA" id="ARBA00022723"/>
    </source>
</evidence>
<feature type="domain" description="Zinc finger PHD-type" evidence="4">
    <location>
        <begin position="95"/>
        <end position="154"/>
    </location>
</feature>
<evidence type="ECO:0000256" key="2">
    <source>
        <dbReference type="ARBA" id="ARBA00022771"/>
    </source>
</evidence>
<dbReference type="PANTHER" id="PTHR47025">
    <property type="entry name" value="AUTOIMMUNE REGULATOR"/>
    <property type="match status" value="1"/>
</dbReference>